<dbReference type="Pfam" id="PF00069">
    <property type="entry name" value="Pkinase"/>
    <property type="match status" value="1"/>
</dbReference>
<proteinExistence type="predicted"/>
<dbReference type="PRINTS" id="PR00364">
    <property type="entry name" value="DISEASERSIST"/>
</dbReference>
<dbReference type="Gene3D" id="1.25.40.10">
    <property type="entry name" value="Tetratricopeptide repeat domain"/>
    <property type="match status" value="1"/>
</dbReference>
<feature type="non-terminal residue" evidence="6">
    <location>
        <position position="1106"/>
    </location>
</feature>
<dbReference type="InterPro" id="IPR027417">
    <property type="entry name" value="P-loop_NTPase"/>
</dbReference>
<evidence type="ECO:0000256" key="1">
    <source>
        <dbReference type="ARBA" id="ARBA00022741"/>
    </source>
</evidence>
<protein>
    <submittedName>
        <fullName evidence="6">Protein kinase</fullName>
    </submittedName>
</protein>
<keyword evidence="1 3" id="KW-0547">Nucleotide-binding</keyword>
<evidence type="ECO:0000256" key="4">
    <source>
        <dbReference type="SAM" id="MobiDB-lite"/>
    </source>
</evidence>
<dbReference type="PROSITE" id="PS50011">
    <property type="entry name" value="PROTEIN_KINASE_DOM"/>
    <property type="match status" value="1"/>
</dbReference>
<dbReference type="SMART" id="SM00220">
    <property type="entry name" value="S_TKc"/>
    <property type="match status" value="1"/>
</dbReference>
<dbReference type="InterPro" id="IPR008271">
    <property type="entry name" value="Ser/Thr_kinase_AS"/>
</dbReference>
<evidence type="ECO:0000313" key="7">
    <source>
        <dbReference type="Proteomes" id="UP000697710"/>
    </source>
</evidence>
<dbReference type="InterPro" id="IPR000719">
    <property type="entry name" value="Prot_kinase_dom"/>
</dbReference>
<dbReference type="Gene3D" id="3.40.50.300">
    <property type="entry name" value="P-loop containing nucleotide triphosphate hydrolases"/>
    <property type="match status" value="1"/>
</dbReference>
<dbReference type="InterPro" id="IPR019734">
    <property type="entry name" value="TPR_rpt"/>
</dbReference>
<dbReference type="Proteomes" id="UP000697710">
    <property type="component" value="Unassembled WGS sequence"/>
</dbReference>
<dbReference type="CDD" id="cd14014">
    <property type="entry name" value="STKc_PknB_like"/>
    <property type="match status" value="1"/>
</dbReference>
<dbReference type="InterPro" id="IPR011990">
    <property type="entry name" value="TPR-like_helical_dom_sf"/>
</dbReference>
<dbReference type="Gene3D" id="1.10.510.10">
    <property type="entry name" value="Transferase(Phosphotransferase) domain 1"/>
    <property type="match status" value="1"/>
</dbReference>
<evidence type="ECO:0000256" key="2">
    <source>
        <dbReference type="ARBA" id="ARBA00022840"/>
    </source>
</evidence>
<comment type="caution">
    <text evidence="6">The sequence shown here is derived from an EMBL/GenBank/DDBJ whole genome shotgun (WGS) entry which is preliminary data.</text>
</comment>
<dbReference type="SUPFAM" id="SSF52540">
    <property type="entry name" value="P-loop containing nucleoside triphosphate hydrolases"/>
    <property type="match status" value="1"/>
</dbReference>
<feature type="region of interest" description="Disordered" evidence="4">
    <location>
        <begin position="639"/>
        <end position="670"/>
    </location>
</feature>
<dbReference type="AlphaFoldDB" id="A0A956RQW1"/>
<dbReference type="SMART" id="SM00028">
    <property type="entry name" value="TPR"/>
    <property type="match status" value="4"/>
</dbReference>
<dbReference type="SUPFAM" id="SSF48452">
    <property type="entry name" value="TPR-like"/>
    <property type="match status" value="2"/>
</dbReference>
<evidence type="ECO:0000256" key="3">
    <source>
        <dbReference type="PROSITE-ProRule" id="PRU10141"/>
    </source>
</evidence>
<reference evidence="6" key="1">
    <citation type="submission" date="2020-04" db="EMBL/GenBank/DDBJ databases">
        <authorList>
            <person name="Zhang T."/>
        </authorList>
    </citation>
    <scope>NUCLEOTIDE SEQUENCE</scope>
    <source>
        <strain evidence="6">HKST-UBA01</strain>
    </source>
</reference>
<dbReference type="GO" id="GO:0005524">
    <property type="term" value="F:ATP binding"/>
    <property type="evidence" value="ECO:0007669"/>
    <property type="project" value="UniProtKB-UniRule"/>
</dbReference>
<dbReference type="GO" id="GO:0004672">
    <property type="term" value="F:protein kinase activity"/>
    <property type="evidence" value="ECO:0007669"/>
    <property type="project" value="InterPro"/>
</dbReference>
<gene>
    <name evidence="6" type="ORF">KC729_14620</name>
</gene>
<dbReference type="PROSITE" id="PS00108">
    <property type="entry name" value="PROTEIN_KINASE_ST"/>
    <property type="match status" value="1"/>
</dbReference>
<name>A0A956RQW1_UNCEI</name>
<feature type="binding site" evidence="3">
    <location>
        <position position="96"/>
    </location>
    <ligand>
        <name>ATP</name>
        <dbReference type="ChEBI" id="CHEBI:30616"/>
    </ligand>
</feature>
<evidence type="ECO:0000313" key="6">
    <source>
        <dbReference type="EMBL" id="MCA9728922.1"/>
    </source>
</evidence>
<feature type="domain" description="Protein kinase" evidence="5">
    <location>
        <begin position="67"/>
        <end position="326"/>
    </location>
</feature>
<accession>A0A956RQW1</accession>
<sequence>MSPRRRRVLLEAARAVVDGDPVDWSGLSETHRHLSGRIENLRLLASLLEAEGVEEETLPPGTVWGSLVIRERVGRGSFGIVYRAHEPLLERDVALKLQRRTDATLQLDEARRLARVRHPHVVAIHGIDTIDGRLGMWTELVDGPTLETVLSAQGPMSEPEIVQIGAAILGALAAVHRAGLIHADVKAANVMIDRDGRPILMDFGAGREGAAVGRAGATAASGVVRPAFGTPLVMAPELLHGAEPTIASDLYAAGVLLYRLATGRYPVEATTRRELLQKLSQERIPPLSEARPELSTFLCDAIMDSLRPDPRTRPASATAMAARLYIDEAAGPDDLLHPPAKTRVLKNAPVFETRFVGRNDLLRALERALRPGTWITLTGPGGSGKTRLAHELAGRSIDGYFEHGYWIDLSGIAHADEFELEVARVLDIPLGASPSPLHDVSGRIAGARLLLILDNLEHLAATVLPRIRRLRRDCPGLALLVTSRVRLGDGSEQAVAVPPLPLPPETVCSPAEALESDALRLFAIRARTVRPSFHLAPSNVAAIAAICRRVDGIPLAIELAAARIGTMGETELSARLEQSLSLLQDRKGDRRPQHATIHALVDWSTALLSPAAYELFLRLSVFAPTFSLDAVEAVCADPDAESGVGVDPPHEGEAPPTPKSAEVRDRSRSTIRKDDVADLLTEIVEQSLLAFDPGKRPRYRMLTLVQERARAVAHTPGPARSEDRTLALAWRHHRWCHELAREAAAQLGGSDPEPALALLDVERENLRRALAQPAVTPDQVRCRLELLLTLGKWWWIRGRFHEGARELARARDLPEHDELAGLRNDVGLLLAKLLIGLGRSGEAREELERCIDAIDARGDPRELGAPLANLGAVHIEAGDLDRARDCLDRARAVFQTRGDSHELAVVLGNLGVTAERAGDDVTANAYYAEALAIRRKIASSSLELVGDLNNSACGLQRLGRPAEALAVAREGLDLLRTLGHPAQLAGSLVTLASIRIQLGDHAEARSALLEASQVHTDLDHPFGLLHLAGGWGLYFWETNDAEASTLAFRFCLEWEARSGMAVSRSDRRDMDEKLARLEVHLGRPRFAALSRRARSWSRDGFLAWVR</sequence>
<feature type="compositionally biased region" description="Basic and acidic residues" evidence="4">
    <location>
        <begin position="661"/>
        <end position="670"/>
    </location>
</feature>
<dbReference type="Pfam" id="PF13424">
    <property type="entry name" value="TPR_12"/>
    <property type="match status" value="1"/>
</dbReference>
<keyword evidence="6" id="KW-0808">Transferase</keyword>
<dbReference type="SUPFAM" id="SSF56112">
    <property type="entry name" value="Protein kinase-like (PK-like)"/>
    <property type="match status" value="1"/>
</dbReference>
<dbReference type="PANTHER" id="PTHR47691:SF3">
    <property type="entry name" value="HTH-TYPE TRANSCRIPTIONAL REGULATOR RV0890C-RELATED"/>
    <property type="match status" value="1"/>
</dbReference>
<reference evidence="6" key="2">
    <citation type="journal article" date="2021" name="Microbiome">
        <title>Successional dynamics and alternative stable states in a saline activated sludge microbial community over 9 years.</title>
        <authorList>
            <person name="Wang Y."/>
            <person name="Ye J."/>
            <person name="Ju F."/>
            <person name="Liu L."/>
            <person name="Boyd J.A."/>
            <person name="Deng Y."/>
            <person name="Parks D.H."/>
            <person name="Jiang X."/>
            <person name="Yin X."/>
            <person name="Woodcroft B.J."/>
            <person name="Tyson G.W."/>
            <person name="Hugenholtz P."/>
            <person name="Polz M.F."/>
            <person name="Zhang T."/>
        </authorList>
    </citation>
    <scope>NUCLEOTIDE SEQUENCE</scope>
    <source>
        <strain evidence="6">HKST-UBA01</strain>
    </source>
</reference>
<keyword evidence="2 3" id="KW-0067">ATP-binding</keyword>
<organism evidence="6 7">
    <name type="scientific">Eiseniibacteriota bacterium</name>
    <dbReference type="NCBI Taxonomy" id="2212470"/>
    <lineage>
        <taxon>Bacteria</taxon>
        <taxon>Candidatus Eiseniibacteriota</taxon>
    </lineage>
</organism>
<dbReference type="EMBL" id="JAGQHR010000514">
    <property type="protein sequence ID" value="MCA9728922.1"/>
    <property type="molecule type" value="Genomic_DNA"/>
</dbReference>
<dbReference type="PROSITE" id="PS00107">
    <property type="entry name" value="PROTEIN_KINASE_ATP"/>
    <property type="match status" value="1"/>
</dbReference>
<dbReference type="InterPro" id="IPR011009">
    <property type="entry name" value="Kinase-like_dom_sf"/>
</dbReference>
<dbReference type="InterPro" id="IPR017441">
    <property type="entry name" value="Protein_kinase_ATP_BS"/>
</dbReference>
<dbReference type="Gene3D" id="3.30.200.20">
    <property type="entry name" value="Phosphorylase Kinase, domain 1"/>
    <property type="match status" value="1"/>
</dbReference>
<keyword evidence="6" id="KW-0418">Kinase</keyword>
<evidence type="ECO:0000259" key="5">
    <source>
        <dbReference type="PROSITE" id="PS50011"/>
    </source>
</evidence>
<dbReference type="PANTHER" id="PTHR47691">
    <property type="entry name" value="REGULATOR-RELATED"/>
    <property type="match status" value="1"/>
</dbReference>